<evidence type="ECO:0000256" key="2">
    <source>
        <dbReference type="PROSITE-ProRule" id="PRU00168"/>
    </source>
</evidence>
<keyword evidence="2" id="KW-0344">Guanine-nucleotide releasing factor</keyword>
<dbReference type="GO" id="GO:0005938">
    <property type="term" value="C:cell cortex"/>
    <property type="evidence" value="ECO:0007669"/>
    <property type="project" value="UniProtKB-ARBA"/>
</dbReference>
<dbReference type="Pfam" id="PF00618">
    <property type="entry name" value="RasGEF_N"/>
    <property type="match status" value="1"/>
</dbReference>
<dbReference type="PROSITE" id="PS50212">
    <property type="entry name" value="RASGEF_NTER"/>
    <property type="match status" value="1"/>
</dbReference>
<gene>
    <name evidence="7" type="ORF">B9G98_04494</name>
</gene>
<dbReference type="InterPro" id="IPR050729">
    <property type="entry name" value="Rho-GAP"/>
</dbReference>
<accession>A0A2T0FPF9</accession>
<evidence type="ECO:0000313" key="7">
    <source>
        <dbReference type="EMBL" id="PRT56874.1"/>
    </source>
</evidence>
<dbReference type="Proteomes" id="UP000238350">
    <property type="component" value="Unassembled WGS sequence"/>
</dbReference>
<dbReference type="SMART" id="SM00324">
    <property type="entry name" value="RhoGAP"/>
    <property type="match status" value="1"/>
</dbReference>
<dbReference type="PANTHER" id="PTHR23176">
    <property type="entry name" value="RHO/RAC/CDC GTPASE-ACTIVATING PROTEIN"/>
    <property type="match status" value="1"/>
</dbReference>
<feature type="compositionally biased region" description="Low complexity" evidence="3">
    <location>
        <begin position="1363"/>
        <end position="1378"/>
    </location>
</feature>
<dbReference type="CDD" id="cd06224">
    <property type="entry name" value="REM"/>
    <property type="match status" value="1"/>
</dbReference>
<dbReference type="InterPro" id="IPR001895">
    <property type="entry name" value="RASGEF_cat_dom"/>
</dbReference>
<evidence type="ECO:0000313" key="8">
    <source>
        <dbReference type="Proteomes" id="UP000238350"/>
    </source>
</evidence>
<feature type="domain" description="N-terminal Ras-GEF" evidence="5">
    <location>
        <begin position="729"/>
        <end position="894"/>
    </location>
</feature>
<feature type="compositionally biased region" description="Polar residues" evidence="3">
    <location>
        <begin position="1315"/>
        <end position="1328"/>
    </location>
</feature>
<dbReference type="Gene3D" id="1.10.840.10">
    <property type="entry name" value="Ras guanine-nucleotide exchange factors catalytic domain"/>
    <property type="match status" value="1"/>
</dbReference>
<reference evidence="7 8" key="1">
    <citation type="submission" date="2017-04" db="EMBL/GenBank/DDBJ databases">
        <title>Genome sequencing of [Candida] sorbophila.</title>
        <authorList>
            <person name="Ahn J.O."/>
        </authorList>
    </citation>
    <scope>NUCLEOTIDE SEQUENCE [LARGE SCALE GENOMIC DNA]</scope>
    <source>
        <strain evidence="7 8">DS02</strain>
    </source>
</reference>
<dbReference type="InterPro" id="IPR036964">
    <property type="entry name" value="RASGEF_cat_dom_sf"/>
</dbReference>
<dbReference type="Gene3D" id="1.10.555.10">
    <property type="entry name" value="Rho GTPase activation protein"/>
    <property type="match status" value="1"/>
</dbReference>
<organism evidence="7 8">
    <name type="scientific">Wickerhamiella sorbophila</name>
    <dbReference type="NCBI Taxonomy" id="45607"/>
    <lineage>
        <taxon>Eukaryota</taxon>
        <taxon>Fungi</taxon>
        <taxon>Dikarya</taxon>
        <taxon>Ascomycota</taxon>
        <taxon>Saccharomycotina</taxon>
        <taxon>Dipodascomycetes</taxon>
        <taxon>Dipodascales</taxon>
        <taxon>Trichomonascaceae</taxon>
        <taxon>Wickerhamiella</taxon>
    </lineage>
</organism>
<keyword evidence="1" id="KW-0343">GTPase activation</keyword>
<dbReference type="InterPro" id="IPR000198">
    <property type="entry name" value="RhoGAP_dom"/>
</dbReference>
<dbReference type="GO" id="GO:0005096">
    <property type="term" value="F:GTPase activator activity"/>
    <property type="evidence" value="ECO:0007669"/>
    <property type="project" value="UniProtKB-KW"/>
</dbReference>
<feature type="compositionally biased region" description="Low complexity" evidence="3">
    <location>
        <begin position="1329"/>
        <end position="1347"/>
    </location>
</feature>
<feature type="domain" description="Rho-GAP" evidence="6">
    <location>
        <begin position="1481"/>
        <end position="1665"/>
    </location>
</feature>
<dbReference type="PROSITE" id="PS50238">
    <property type="entry name" value="RHOGAP"/>
    <property type="match status" value="1"/>
</dbReference>
<name>A0A2T0FPF9_9ASCO</name>
<dbReference type="EMBL" id="NDIQ01000022">
    <property type="protein sequence ID" value="PRT56874.1"/>
    <property type="molecule type" value="Genomic_DNA"/>
</dbReference>
<dbReference type="STRING" id="45607.A0A2T0FPF9"/>
<dbReference type="RefSeq" id="XP_024666819.1">
    <property type="nucleotide sequence ID" value="XM_024811051.1"/>
</dbReference>
<feature type="domain" description="Ras-GEF" evidence="4">
    <location>
        <begin position="270"/>
        <end position="534"/>
    </location>
</feature>
<sequence>MASPVEPGVKVGWLNRHTPTNGFFSSKQQGYHWKLVKSCLMNGQLSVSSAQSLGIRAFDPSLEPQSTPACSPLVSGVASLHIDHPSNPLHEIQDVSLSHKSAEPHPELVLDPDTHEVVDGSCEALCHYVLFSTADHETLAAIIITLPFYGTLSSNLAILKEYCDLVASRQLGDPNSALPSRVQLIIHTLIDATPGVVLNQSSHLGLQQLATSLGTVDEHTSTALKLEIYKCHESLTNLLKGPQQTAFGGSLNTHILERVQQLQSLPDLVIPPELFLDPEFIDALAYQTAHYHRFLWQQWSPLVDVSLIFHRSHDPNAAWQYNALMFDLTTPHFLGRILLNHIINSKLQASQRGSLIQQWILLGEKLHELGDIVGWVAIVTTMCRTPILRLKDTWAYVDPVLRAKVSNDWAFEAFELDKRSKMDLLSKTTFRASTDDMGESYPNSRCVPYFGDIIVSIVGKTDFQQVRQIIERASGVVDGWHFYFDNAPDMENPPPDVPVEPIFQQLLSRWANLSSTSPDLLLSLEAASLSLEPKPLGHYLNYHYNQTLPLFNGSFLPVMFTEVCPSFKLFSRTSLMTAASTYCRSLSQNSSFLRSPNPGTTTELRTGVRSNISSPNSMRRPLPTRSNSFPPPTTGNRELELGTREYMMENQSGHVLVKSIRDLLNMGIKTHAVDSNLVFKSFEEDLQGSRTSSIIENLGRRSMMFDSNRLSIQSLELARLSQEQSTRPLNIVVKAASLPRLVDVLVLGTTEFTPPGSSFSFKMDLPLHTETFFATFRSFCSPLELLSMIRTRFQAASGAAMSILNRSNDPNESFPQWKVYPDDVLQNPQVVGIMSQIYTNILEAIQFWESKHFVDFAADSMLRNNTTVLLSDILNRTSEPVFSDGLQDLARRVYAYFTKQCFQITSPLPQLRAIPKPVGRHLVPLMGGQQLQLSNDSLVPLEKYLEDLDVLVADVVSRVTMQDWMQLFEALELQVSDTTALFNYSWSSNTNEETLPVGNIYTYLSTLYRTSPDHSFVKTLPPAVQELIKLHHSMADYFCHQVSDPLLHLTGQDRVQRMTAILKMLGILRTRMRFLDMFPEAKNDGISRVPSFLETAIIDGILRPESRMYNIAWLNAGARVATDCDGFDPQIDDLPNACTLFIPVIPIERLSSKTDHIEPITPCVGWIIERLLEIVCYIPNMAVDTPELINFDKRRYAFNLVKNLRSEILFGSDFNDELLAKLYTQYDFIVNPDTRLYQWDRKAIKEAANRETVGVSKTMLKQRVFTTYISSEQAKIKAEQRQYDVFVETQAAMPRSTSAYALRERRHSRIARPLSTINSGTPGNPPTNSAGSTHSSGSSSRASRSSRLGGFLRAVRPLSMAFSSSTGTISPSNSGTPTLSQSATSGSLNFVPANTLPDISTIEGSQLKQVLTLDMADWVPKGPGREHTIRLVAANGSSAEHIFQALNERDAQHWVVELEKSHRASLAHRMSQPGSSQVFGVPLDILAAREKRNVPLVVEKLLSHIEKYGLEDVGLYRISGSVGAINSLKQAFDRGDDVSEDDERMADVNAVAGCVKLYLRELPESLLTQALFGQFIWCGSVSPESSRVDTLRKVIQQLPAPNYAVLRRLMRHLAKVVEHEELNRMSVPNLAIVFSMNFLPPTEVDGMKAMQSIVKTMIQNERELFDS</sequence>
<dbReference type="GO" id="GO:0005933">
    <property type="term" value="C:cellular bud"/>
    <property type="evidence" value="ECO:0007669"/>
    <property type="project" value="UniProtKB-ARBA"/>
</dbReference>
<evidence type="ECO:0000259" key="4">
    <source>
        <dbReference type="PROSITE" id="PS50009"/>
    </source>
</evidence>
<evidence type="ECO:0000259" key="6">
    <source>
        <dbReference type="PROSITE" id="PS50238"/>
    </source>
</evidence>
<dbReference type="SUPFAM" id="SSF48366">
    <property type="entry name" value="Ras GEF"/>
    <property type="match status" value="2"/>
</dbReference>
<proteinExistence type="predicted"/>
<feature type="region of interest" description="Disordered" evidence="3">
    <location>
        <begin position="1363"/>
        <end position="1384"/>
    </location>
</feature>
<feature type="region of interest" description="Disordered" evidence="3">
    <location>
        <begin position="593"/>
        <end position="636"/>
    </location>
</feature>
<dbReference type="Gene3D" id="1.20.870.10">
    <property type="entry name" value="Son of sevenless (SoS) protein Chain: S domain 1"/>
    <property type="match status" value="1"/>
</dbReference>
<dbReference type="InterPro" id="IPR023578">
    <property type="entry name" value="Ras_GEF_dom_sf"/>
</dbReference>
<keyword evidence="8" id="KW-1185">Reference proteome</keyword>
<dbReference type="OrthoDB" id="79452at2759"/>
<evidence type="ECO:0000259" key="5">
    <source>
        <dbReference type="PROSITE" id="PS50212"/>
    </source>
</evidence>
<dbReference type="Pfam" id="PF00620">
    <property type="entry name" value="RhoGAP"/>
    <property type="match status" value="1"/>
</dbReference>
<comment type="caution">
    <text evidence="7">The sequence shown here is derived from an EMBL/GenBank/DDBJ whole genome shotgun (WGS) entry which is preliminary data.</text>
</comment>
<feature type="compositionally biased region" description="Polar residues" evidence="3">
    <location>
        <begin position="593"/>
        <end position="617"/>
    </location>
</feature>
<dbReference type="Pfam" id="PF00617">
    <property type="entry name" value="RasGEF"/>
    <property type="match status" value="1"/>
</dbReference>
<dbReference type="GeneID" id="36518242"/>
<dbReference type="InterPro" id="IPR000651">
    <property type="entry name" value="Ras-like_Gua-exchang_fac_N"/>
</dbReference>
<dbReference type="GO" id="GO:0005085">
    <property type="term" value="F:guanyl-nucleotide exchange factor activity"/>
    <property type="evidence" value="ECO:0007669"/>
    <property type="project" value="UniProtKB-KW"/>
</dbReference>
<protein>
    <submittedName>
        <fullName evidence="7">GTPase-activating protein BEM2/IPL2</fullName>
    </submittedName>
</protein>
<evidence type="ECO:0000256" key="3">
    <source>
        <dbReference type="SAM" id="MobiDB-lite"/>
    </source>
</evidence>
<evidence type="ECO:0000256" key="1">
    <source>
        <dbReference type="ARBA" id="ARBA00022468"/>
    </source>
</evidence>
<dbReference type="SUPFAM" id="SSF48350">
    <property type="entry name" value="GTPase activation domain, GAP"/>
    <property type="match status" value="1"/>
</dbReference>
<dbReference type="GO" id="GO:0007264">
    <property type="term" value="P:small GTPase-mediated signal transduction"/>
    <property type="evidence" value="ECO:0007669"/>
    <property type="project" value="InterPro"/>
</dbReference>
<dbReference type="PROSITE" id="PS50009">
    <property type="entry name" value="RASGEF_CAT"/>
    <property type="match status" value="1"/>
</dbReference>
<feature type="region of interest" description="Disordered" evidence="3">
    <location>
        <begin position="1310"/>
        <end position="1347"/>
    </location>
</feature>
<dbReference type="PANTHER" id="PTHR23176:SF96">
    <property type="entry name" value="GTPASE-ACTIVATING PROTEIN BEM2_IPL2"/>
    <property type="match status" value="1"/>
</dbReference>
<dbReference type="CDD" id="cd00159">
    <property type="entry name" value="RhoGAP"/>
    <property type="match status" value="1"/>
</dbReference>
<dbReference type="InterPro" id="IPR008936">
    <property type="entry name" value="Rho_GTPase_activation_prot"/>
</dbReference>